<keyword evidence="3" id="KW-0808">Transferase</keyword>
<evidence type="ECO:0000256" key="6">
    <source>
        <dbReference type="ARBA" id="ARBA00022771"/>
    </source>
</evidence>
<comment type="pathway">
    <text evidence="2">Protein modification; protein ubiquitination.</text>
</comment>
<keyword evidence="6 10" id="KW-0863">Zinc-finger</keyword>
<organism evidence="13 14">
    <name type="scientific">Potamilus streckersoni</name>
    <dbReference type="NCBI Taxonomy" id="2493646"/>
    <lineage>
        <taxon>Eukaryota</taxon>
        <taxon>Metazoa</taxon>
        <taxon>Spiralia</taxon>
        <taxon>Lophotrochozoa</taxon>
        <taxon>Mollusca</taxon>
        <taxon>Bivalvia</taxon>
        <taxon>Autobranchia</taxon>
        <taxon>Heteroconchia</taxon>
        <taxon>Palaeoheterodonta</taxon>
        <taxon>Unionida</taxon>
        <taxon>Unionoidea</taxon>
        <taxon>Unionidae</taxon>
        <taxon>Ambleminae</taxon>
        <taxon>Lampsilini</taxon>
        <taxon>Potamilus</taxon>
    </lineage>
</organism>
<dbReference type="InterPro" id="IPR044600">
    <property type="entry name" value="ATL1/ATL16-like"/>
</dbReference>
<evidence type="ECO:0000256" key="4">
    <source>
        <dbReference type="ARBA" id="ARBA00022692"/>
    </source>
</evidence>
<dbReference type="AlphaFoldDB" id="A0AAE0W8Y9"/>
<reference evidence="13" key="2">
    <citation type="journal article" date="2021" name="Genome Biol. Evol.">
        <title>Developing a high-quality reference genome for a parasitic bivalve with doubly uniparental inheritance (Bivalvia: Unionida).</title>
        <authorList>
            <person name="Smith C.H."/>
        </authorList>
    </citation>
    <scope>NUCLEOTIDE SEQUENCE</scope>
    <source>
        <strain evidence="13">CHS0354</strain>
        <tissue evidence="13">Mantle</tissue>
    </source>
</reference>
<evidence type="ECO:0000256" key="9">
    <source>
        <dbReference type="ARBA" id="ARBA00023136"/>
    </source>
</evidence>
<gene>
    <name evidence="13" type="ORF">CHS0354_017755</name>
</gene>
<keyword evidence="8" id="KW-1133">Transmembrane helix</keyword>
<dbReference type="Gene3D" id="3.30.40.10">
    <property type="entry name" value="Zinc/RING finger domain, C3HC4 (zinc finger)"/>
    <property type="match status" value="1"/>
</dbReference>
<dbReference type="PROSITE" id="PS50089">
    <property type="entry name" value="ZF_RING_2"/>
    <property type="match status" value="1"/>
</dbReference>
<dbReference type="EMBL" id="JAEAOA010001101">
    <property type="protein sequence ID" value="KAK3605851.1"/>
    <property type="molecule type" value="Genomic_DNA"/>
</dbReference>
<dbReference type="PANTHER" id="PTHR46913">
    <property type="entry name" value="RING-H2 FINGER PROTEIN ATL16"/>
    <property type="match status" value="1"/>
</dbReference>
<reference evidence="13" key="1">
    <citation type="journal article" date="2021" name="Genome Biol. Evol.">
        <title>A High-Quality Reference Genome for a Parasitic Bivalve with Doubly Uniparental Inheritance (Bivalvia: Unionida).</title>
        <authorList>
            <person name="Smith C.H."/>
        </authorList>
    </citation>
    <scope>NUCLEOTIDE SEQUENCE</scope>
    <source>
        <strain evidence="13">CHS0354</strain>
    </source>
</reference>
<feature type="region of interest" description="Disordered" evidence="11">
    <location>
        <begin position="782"/>
        <end position="845"/>
    </location>
</feature>
<reference evidence="13" key="3">
    <citation type="submission" date="2023-05" db="EMBL/GenBank/DDBJ databases">
        <authorList>
            <person name="Smith C.H."/>
        </authorList>
    </citation>
    <scope>NUCLEOTIDE SEQUENCE</scope>
    <source>
        <strain evidence="13">CHS0354</strain>
        <tissue evidence="13">Mantle</tissue>
    </source>
</reference>
<evidence type="ECO:0000256" key="10">
    <source>
        <dbReference type="PROSITE-ProRule" id="PRU00175"/>
    </source>
</evidence>
<dbReference type="GO" id="GO:0016740">
    <property type="term" value="F:transferase activity"/>
    <property type="evidence" value="ECO:0007669"/>
    <property type="project" value="UniProtKB-KW"/>
</dbReference>
<dbReference type="InterPro" id="IPR001841">
    <property type="entry name" value="Znf_RING"/>
</dbReference>
<dbReference type="InterPro" id="IPR013083">
    <property type="entry name" value="Znf_RING/FYVE/PHD"/>
</dbReference>
<evidence type="ECO:0000256" key="2">
    <source>
        <dbReference type="ARBA" id="ARBA00004906"/>
    </source>
</evidence>
<protein>
    <recommendedName>
        <fullName evidence="12">RING-type domain-containing protein</fullName>
    </recommendedName>
</protein>
<dbReference type="PANTHER" id="PTHR46913:SF1">
    <property type="entry name" value="RING-H2 FINGER PROTEIN ATL16"/>
    <property type="match status" value="1"/>
</dbReference>
<feature type="domain" description="RING-type" evidence="12">
    <location>
        <begin position="1079"/>
        <end position="1120"/>
    </location>
</feature>
<evidence type="ECO:0000256" key="5">
    <source>
        <dbReference type="ARBA" id="ARBA00022723"/>
    </source>
</evidence>
<dbReference type="Proteomes" id="UP001195483">
    <property type="component" value="Unassembled WGS sequence"/>
</dbReference>
<name>A0AAE0W8Y9_9BIVA</name>
<keyword evidence="5" id="KW-0479">Metal-binding</keyword>
<dbReference type="GO" id="GO:0016567">
    <property type="term" value="P:protein ubiquitination"/>
    <property type="evidence" value="ECO:0007669"/>
    <property type="project" value="InterPro"/>
</dbReference>
<dbReference type="SUPFAM" id="SSF57850">
    <property type="entry name" value="RING/U-box"/>
    <property type="match status" value="1"/>
</dbReference>
<keyword evidence="4" id="KW-0812">Transmembrane</keyword>
<evidence type="ECO:0000259" key="12">
    <source>
        <dbReference type="PROSITE" id="PS50089"/>
    </source>
</evidence>
<evidence type="ECO:0000256" key="8">
    <source>
        <dbReference type="ARBA" id="ARBA00022989"/>
    </source>
</evidence>
<proteinExistence type="predicted"/>
<dbReference type="GO" id="GO:0008270">
    <property type="term" value="F:zinc ion binding"/>
    <property type="evidence" value="ECO:0007669"/>
    <property type="project" value="UniProtKB-KW"/>
</dbReference>
<evidence type="ECO:0000256" key="7">
    <source>
        <dbReference type="ARBA" id="ARBA00022833"/>
    </source>
</evidence>
<comment type="subcellular location">
    <subcellularLocation>
        <location evidence="1">Membrane</location>
        <topology evidence="1">Single-pass membrane protein</topology>
    </subcellularLocation>
</comment>
<keyword evidence="7" id="KW-0862">Zinc</keyword>
<dbReference type="GO" id="GO:0016020">
    <property type="term" value="C:membrane"/>
    <property type="evidence" value="ECO:0007669"/>
    <property type="project" value="UniProtKB-SubCell"/>
</dbReference>
<keyword evidence="14" id="KW-1185">Reference proteome</keyword>
<comment type="caution">
    <text evidence="13">The sequence shown here is derived from an EMBL/GenBank/DDBJ whole genome shotgun (WGS) entry which is preliminary data.</text>
</comment>
<evidence type="ECO:0000256" key="11">
    <source>
        <dbReference type="SAM" id="MobiDB-lite"/>
    </source>
</evidence>
<dbReference type="Pfam" id="PF13639">
    <property type="entry name" value="zf-RING_2"/>
    <property type="match status" value="1"/>
</dbReference>
<evidence type="ECO:0000313" key="14">
    <source>
        <dbReference type="Proteomes" id="UP001195483"/>
    </source>
</evidence>
<accession>A0AAE0W8Y9</accession>
<evidence type="ECO:0000256" key="3">
    <source>
        <dbReference type="ARBA" id="ARBA00022679"/>
    </source>
</evidence>
<keyword evidence="9" id="KW-0472">Membrane</keyword>
<dbReference type="SMART" id="SM00184">
    <property type="entry name" value="RING"/>
    <property type="match status" value="1"/>
</dbReference>
<feature type="compositionally biased region" description="Basic residues" evidence="11">
    <location>
        <begin position="815"/>
        <end position="827"/>
    </location>
</feature>
<evidence type="ECO:0000256" key="1">
    <source>
        <dbReference type="ARBA" id="ARBA00004167"/>
    </source>
</evidence>
<sequence>MPGMSDGDSVSSIPDDMLFGSGSFVTSNTEYGDLSKTICHHNNFHFPAHTYIHEEPQSHPHNSSGPNYVKMHGKSDGQIIPDSEICSRSSHNNCSLNEALDTDTMHIKRRKCHSAKAQEREFIVEQDNLIDAAECNLRTEKYADSDKSVSKDCQISKEIANCKAGQTRETIKCAPNFGYRLDDTHEEEPLSDQSYYTCYYDLQNQDQFNNETVLDDFCSVVEEPHKEHEVLKASKDSAHITQELKDESVFAQVDSHCDQNLLISQKDNHMNAESSEAINSAKSTDMFLDSLNTSSFDEDDLEQDTGNLVFDVSADCNACDKAVTKEDTTRENALTAFDKGRTNKELENLDLSRDDQNPKEMTSIVLSDKSNERLEIASLEVTANTTSGLHSDQSARLSDIVSDNTVSSSDDYAETRVKELRDDFELSLIYDDYVQQLNRTENQLNKTSDPQNQNVSTDPNSLEDLRALYPDIPGVSMIYGLRDDIKNIWMEESHSHHHLGIESENGINVHGSERRRTVPGCPVQLQEIYDDYSQHENGYSLENYIFPSHSGIYFQQGANRLLVGDTERSMEGPFEINTEVSRNGRSEESIIYGHANEFQDVKVEAYDTYQRETDLQVNDNEPSHSYCDLFGGYNESSALEGMSSTAHQDSFEISPAVCHNEKTAEVILPVHTTNSFLSRQSINETPKIFDADSSYQANDISGEISVPVQEAIGRSRSHESLHRHQVRPVLIRRTSCPSTESEINSMRSDEEQQRDLEYALELQLQLNHEILMEDEAFARRLDNSQRDTLSPPTYISGRFYEPQTEEMINLNPQRMQRRREHPRRHRKESSANRDAQSNRDQSSEDMISLHETNRRHSLHSDETFQGNLQDVMQQRGAVAGANVADSRIPFDSDFQSVRQSSARVSNRNRPVPHRFEPNPAERVERIPGQLAQIDRSVITPLTWNYHEERRPHGEQLELRLSEHQRHYLQPNRRIDFDLGPNADYPSLDINPSIFDPDEYFETEDRRQFVSITQDPLSLRRFQRTQWHFYQRSYRDSYDELWNFVEMLGEVRQQGLDQTHIEMLPVHTFSEGNSGESRDCNICLSAYCDGDEIRTLTCLHMFHTTCIDEWLNRNAACPVCRRRIEIEDSSQ</sequence>
<evidence type="ECO:0000313" key="13">
    <source>
        <dbReference type="EMBL" id="KAK3605851.1"/>
    </source>
</evidence>